<keyword evidence="2" id="KW-1185">Reference proteome</keyword>
<reference evidence="1 2" key="1">
    <citation type="submission" date="2019-05" db="EMBL/GenBank/DDBJ databases">
        <title>Another draft genome of Portunus trituberculatus and its Hox gene families provides insights of decapod evolution.</title>
        <authorList>
            <person name="Jeong J.-H."/>
            <person name="Song I."/>
            <person name="Kim S."/>
            <person name="Choi T."/>
            <person name="Kim D."/>
            <person name="Ryu S."/>
            <person name="Kim W."/>
        </authorList>
    </citation>
    <scope>NUCLEOTIDE SEQUENCE [LARGE SCALE GENOMIC DNA]</scope>
    <source>
        <tissue evidence="1">Muscle</tissue>
    </source>
</reference>
<organism evidence="1 2">
    <name type="scientific">Portunus trituberculatus</name>
    <name type="common">Swimming crab</name>
    <name type="synonym">Neptunus trituberculatus</name>
    <dbReference type="NCBI Taxonomy" id="210409"/>
    <lineage>
        <taxon>Eukaryota</taxon>
        <taxon>Metazoa</taxon>
        <taxon>Ecdysozoa</taxon>
        <taxon>Arthropoda</taxon>
        <taxon>Crustacea</taxon>
        <taxon>Multicrustacea</taxon>
        <taxon>Malacostraca</taxon>
        <taxon>Eumalacostraca</taxon>
        <taxon>Eucarida</taxon>
        <taxon>Decapoda</taxon>
        <taxon>Pleocyemata</taxon>
        <taxon>Brachyura</taxon>
        <taxon>Eubrachyura</taxon>
        <taxon>Portunoidea</taxon>
        <taxon>Portunidae</taxon>
        <taxon>Portuninae</taxon>
        <taxon>Portunus</taxon>
    </lineage>
</organism>
<dbReference type="EMBL" id="VSRR010068257">
    <property type="protein sequence ID" value="MPC85373.1"/>
    <property type="molecule type" value="Genomic_DNA"/>
</dbReference>
<evidence type="ECO:0000313" key="2">
    <source>
        <dbReference type="Proteomes" id="UP000324222"/>
    </source>
</evidence>
<evidence type="ECO:0000313" key="1">
    <source>
        <dbReference type="EMBL" id="MPC85373.1"/>
    </source>
</evidence>
<comment type="caution">
    <text evidence="1">The sequence shown here is derived from an EMBL/GenBank/DDBJ whole genome shotgun (WGS) entry which is preliminary data.</text>
</comment>
<dbReference type="AlphaFoldDB" id="A0A5B7ISM9"/>
<dbReference type="Proteomes" id="UP000324222">
    <property type="component" value="Unassembled WGS sequence"/>
</dbReference>
<sequence>MTCFPKAYTLAPHTPFQLTFNVRKTTLNLQLPQRLQMMCHTFTAITVERIQLVDTECDTHGLWYMGSSSVETPRYGVEHTKKRQ</sequence>
<accession>A0A5B7ISM9</accession>
<name>A0A5B7ISM9_PORTR</name>
<proteinExistence type="predicted"/>
<protein>
    <submittedName>
        <fullName evidence="1">Uncharacterized protein</fullName>
    </submittedName>
</protein>
<gene>
    <name evidence="1" type="ORF">E2C01_080144</name>
</gene>